<sequence>MNKAELPEKICPICGRPFRWRKKWQKCWEQVRYCSERCRRARRTGREKEG</sequence>
<evidence type="ECO:0000313" key="2">
    <source>
        <dbReference type="Proteomes" id="UP001057998"/>
    </source>
</evidence>
<keyword evidence="2" id="KW-1185">Reference proteome</keyword>
<dbReference type="Pfam" id="PF10013">
    <property type="entry name" value="DUF2256"/>
    <property type="match status" value="1"/>
</dbReference>
<name>A0ABY5GPU9_9GAMM</name>
<evidence type="ECO:0000313" key="1">
    <source>
        <dbReference type="EMBL" id="UTV30313.1"/>
    </source>
</evidence>
<dbReference type="InterPro" id="IPR017136">
    <property type="entry name" value="UCP037205"/>
</dbReference>
<gene>
    <name evidence="1" type="ORF">NNL38_17190</name>
</gene>
<dbReference type="EMBL" id="CP101509">
    <property type="protein sequence ID" value="UTV30313.1"/>
    <property type="molecule type" value="Genomic_DNA"/>
</dbReference>
<reference evidence="1" key="1">
    <citation type="submission" date="2022-07" db="EMBL/GenBank/DDBJ databases">
        <title>Genome sequencing of Photobacterium atrarenae GJH2-4.</title>
        <authorList>
            <person name="Park S.-J."/>
        </authorList>
    </citation>
    <scope>NUCLEOTIDE SEQUENCE</scope>
    <source>
        <strain evidence="1">GJH2-4</strain>
    </source>
</reference>
<accession>A0ABY5GPU9</accession>
<protein>
    <submittedName>
        <fullName evidence="1">DUF2256 domain-containing protein</fullName>
    </submittedName>
</protein>
<organism evidence="1 2">
    <name type="scientific">Photobacterium atrarenae</name>
    <dbReference type="NCBI Taxonomy" id="865757"/>
    <lineage>
        <taxon>Bacteria</taxon>
        <taxon>Pseudomonadati</taxon>
        <taxon>Pseudomonadota</taxon>
        <taxon>Gammaproteobacteria</taxon>
        <taxon>Vibrionales</taxon>
        <taxon>Vibrionaceae</taxon>
        <taxon>Photobacterium</taxon>
    </lineage>
</organism>
<dbReference type="Proteomes" id="UP001057998">
    <property type="component" value="Chromosome 2"/>
</dbReference>
<dbReference type="RefSeq" id="WP_255391659.1">
    <property type="nucleotide sequence ID" value="NZ_CP101509.1"/>
</dbReference>
<dbReference type="PIRSF" id="PIRSF037205">
    <property type="entry name" value="UCP037205"/>
    <property type="match status" value="1"/>
</dbReference>
<proteinExistence type="predicted"/>
<dbReference type="PANTHER" id="PTHR37463:SF1">
    <property type="entry name" value="DUF2256 DOMAIN-CONTAINING PROTEIN"/>
    <property type="match status" value="1"/>
</dbReference>
<dbReference type="PANTHER" id="PTHR37463">
    <property type="entry name" value="GSL3115 PROTEIN"/>
    <property type="match status" value="1"/>
</dbReference>